<dbReference type="RefSeq" id="WP_215240471.1">
    <property type="nucleotide sequence ID" value="NZ_CAJRAF010000002.1"/>
</dbReference>
<organism evidence="1 2">
    <name type="scientific">Dyadobacter helix</name>
    <dbReference type="NCBI Taxonomy" id="2822344"/>
    <lineage>
        <taxon>Bacteria</taxon>
        <taxon>Pseudomonadati</taxon>
        <taxon>Bacteroidota</taxon>
        <taxon>Cytophagia</taxon>
        <taxon>Cytophagales</taxon>
        <taxon>Spirosomataceae</taxon>
        <taxon>Dyadobacter</taxon>
    </lineage>
</organism>
<evidence type="ECO:0000313" key="1">
    <source>
        <dbReference type="EMBL" id="CAG5007477.1"/>
    </source>
</evidence>
<evidence type="ECO:0000313" key="2">
    <source>
        <dbReference type="Proteomes" id="UP000680038"/>
    </source>
</evidence>
<protein>
    <recommendedName>
        <fullName evidence="3">Glycosyl transferase</fullName>
    </recommendedName>
</protein>
<comment type="caution">
    <text evidence="1">The sequence shown here is derived from an EMBL/GenBank/DDBJ whole genome shotgun (WGS) entry which is preliminary data.</text>
</comment>
<dbReference type="Proteomes" id="UP000680038">
    <property type="component" value="Unassembled WGS sequence"/>
</dbReference>
<dbReference type="InterPro" id="IPR029044">
    <property type="entry name" value="Nucleotide-diphossugar_trans"/>
</dbReference>
<name>A0A916JEK2_9BACT</name>
<gene>
    <name evidence="1" type="ORF">DYBT9275_04055</name>
</gene>
<accession>A0A916JEK2</accession>
<sequence>MKISGFTIIRNAIQNDYPIVEAIESILPVVDEMLVSVGKSDDDTLGLIRSIPSPKIRIVESEWDMTLREGGKVLAVETDKALKQVATDSDWAFYIQGDEVLHEKYHAVIRDSCEKYVGDQRVEGLLFDYVHFYGTYDYYGDSRKWYRREIRIVRNEAGLSQRKIAAYRDAQGFRKGTEKLNVKHSGAAIYHYGWVKSPVQMKTKMKNVSRFWKDDEEWERVLKSEDFFDYSAFDSLKLFTGTHPAVMKRRIASQNWKVDLDLSKKKFKLKDALLYWFEKKTGRRLFEFRNYRFI</sequence>
<proteinExistence type="predicted"/>
<reference evidence="1" key="1">
    <citation type="submission" date="2021-04" db="EMBL/GenBank/DDBJ databases">
        <authorList>
            <person name="Rodrigo-Torres L."/>
            <person name="Arahal R. D."/>
            <person name="Lucena T."/>
        </authorList>
    </citation>
    <scope>NUCLEOTIDE SEQUENCE</scope>
    <source>
        <strain evidence="1">CECT 9275</strain>
    </source>
</reference>
<dbReference type="AlphaFoldDB" id="A0A916JEK2"/>
<dbReference type="SUPFAM" id="SSF53448">
    <property type="entry name" value="Nucleotide-diphospho-sugar transferases"/>
    <property type="match status" value="1"/>
</dbReference>
<evidence type="ECO:0008006" key="3">
    <source>
        <dbReference type="Google" id="ProtNLM"/>
    </source>
</evidence>
<keyword evidence="2" id="KW-1185">Reference proteome</keyword>
<dbReference type="EMBL" id="CAJRAF010000002">
    <property type="protein sequence ID" value="CAG5007477.1"/>
    <property type="molecule type" value="Genomic_DNA"/>
</dbReference>